<keyword evidence="2" id="KW-1185">Reference proteome</keyword>
<organism evidence="1 2">
    <name type="scientific">Oceanobacillus oncorhynchi</name>
    <dbReference type="NCBI Taxonomy" id="545501"/>
    <lineage>
        <taxon>Bacteria</taxon>
        <taxon>Bacillati</taxon>
        <taxon>Bacillota</taxon>
        <taxon>Bacilli</taxon>
        <taxon>Bacillales</taxon>
        <taxon>Bacillaceae</taxon>
        <taxon>Oceanobacillus</taxon>
    </lineage>
</organism>
<dbReference type="AlphaFoldDB" id="A0A0A1M519"/>
<name>A0A0A1M519_9BACI</name>
<reference evidence="1 2" key="1">
    <citation type="submission" date="2014-11" db="EMBL/GenBank/DDBJ databases">
        <authorList>
            <person name="Urmite Genomes Urmite Genomes"/>
        </authorList>
    </citation>
    <scope>NUCLEOTIDE SEQUENCE [LARGE SCALE GENOMIC DNA]</scope>
    <source>
        <strain evidence="1 2">Oc5</strain>
    </source>
</reference>
<accession>A0A0A1M519</accession>
<evidence type="ECO:0000313" key="2">
    <source>
        <dbReference type="Proteomes" id="UP000040453"/>
    </source>
</evidence>
<dbReference type="EMBL" id="CDGG01000001">
    <property type="protein sequence ID" value="CEI80375.1"/>
    <property type="molecule type" value="Genomic_DNA"/>
</dbReference>
<dbReference type="Proteomes" id="UP000040453">
    <property type="component" value="Unassembled WGS sequence"/>
</dbReference>
<proteinExistence type="predicted"/>
<gene>
    <name evidence="1" type="ORF">BN997_00178</name>
</gene>
<evidence type="ECO:0000313" key="1">
    <source>
        <dbReference type="EMBL" id="CEI80375.1"/>
    </source>
</evidence>
<sequence length="73" mass="8568">MLAVAQVNYIREFRFPVFRHFQAYYLTVHQLLDGVQDSLLMAWLDPYQTGFPPVRLHNLYSVAPKVELINKGM</sequence>
<protein>
    <submittedName>
        <fullName evidence="1">Uncharacterized protein</fullName>
    </submittedName>
</protein>